<evidence type="ECO:0000313" key="2">
    <source>
        <dbReference type="EMBL" id="KAJ3126430.1"/>
    </source>
</evidence>
<organism evidence="2 3">
    <name type="scientific">Physocladia obscura</name>
    <dbReference type="NCBI Taxonomy" id="109957"/>
    <lineage>
        <taxon>Eukaryota</taxon>
        <taxon>Fungi</taxon>
        <taxon>Fungi incertae sedis</taxon>
        <taxon>Chytridiomycota</taxon>
        <taxon>Chytridiomycota incertae sedis</taxon>
        <taxon>Chytridiomycetes</taxon>
        <taxon>Chytridiales</taxon>
        <taxon>Chytriomycetaceae</taxon>
        <taxon>Physocladia</taxon>
    </lineage>
</organism>
<protein>
    <submittedName>
        <fullName evidence="2">Uncharacterized protein</fullName>
    </submittedName>
</protein>
<gene>
    <name evidence="2" type="ORF">HK100_010261</name>
</gene>
<feature type="region of interest" description="Disordered" evidence="1">
    <location>
        <begin position="139"/>
        <end position="170"/>
    </location>
</feature>
<dbReference type="Proteomes" id="UP001211907">
    <property type="component" value="Unassembled WGS sequence"/>
</dbReference>
<dbReference type="AlphaFoldDB" id="A0AAD5XH87"/>
<evidence type="ECO:0000256" key="1">
    <source>
        <dbReference type="SAM" id="MobiDB-lite"/>
    </source>
</evidence>
<name>A0AAD5XH87_9FUNG</name>
<keyword evidence="3" id="KW-1185">Reference proteome</keyword>
<reference evidence="2" key="1">
    <citation type="submission" date="2020-05" db="EMBL/GenBank/DDBJ databases">
        <title>Phylogenomic resolution of chytrid fungi.</title>
        <authorList>
            <person name="Stajich J.E."/>
            <person name="Amses K."/>
            <person name="Simmons R."/>
            <person name="Seto K."/>
            <person name="Myers J."/>
            <person name="Bonds A."/>
            <person name="Quandt C.A."/>
            <person name="Barry K."/>
            <person name="Liu P."/>
            <person name="Grigoriev I."/>
            <person name="Longcore J.E."/>
            <person name="James T.Y."/>
        </authorList>
    </citation>
    <scope>NUCLEOTIDE SEQUENCE</scope>
    <source>
        <strain evidence="2">JEL0513</strain>
    </source>
</reference>
<evidence type="ECO:0000313" key="3">
    <source>
        <dbReference type="Proteomes" id="UP001211907"/>
    </source>
</evidence>
<dbReference type="EMBL" id="JADGJH010000560">
    <property type="protein sequence ID" value="KAJ3126430.1"/>
    <property type="molecule type" value="Genomic_DNA"/>
</dbReference>
<sequence length="170" mass="18755">MDVLWTRPINPQCVKFALQELNSLSGLTTRISLLQRILDTIPMDISAPTTSSHVYQAITSQIHALQGFRAVLAAQVSDLQKGAANISETTAKNSILGQIDALRFGDDVNDGLSKRSWYARNNGNNDNWDNWRNRGDHGGGEGWRNDGGNNWGRNAGHGWENSGKRRRGLA</sequence>
<comment type="caution">
    <text evidence="2">The sequence shown here is derived from an EMBL/GenBank/DDBJ whole genome shotgun (WGS) entry which is preliminary data.</text>
</comment>
<feature type="compositionally biased region" description="Low complexity" evidence="1">
    <location>
        <begin position="146"/>
        <end position="156"/>
    </location>
</feature>
<proteinExistence type="predicted"/>
<accession>A0AAD5XH87</accession>